<name>A0A318KP19_9NEIS</name>
<feature type="transmembrane region" description="Helical" evidence="12">
    <location>
        <begin position="33"/>
        <end position="51"/>
    </location>
</feature>
<evidence type="ECO:0000256" key="7">
    <source>
        <dbReference type="ARBA" id="ARBA00022958"/>
    </source>
</evidence>
<protein>
    <submittedName>
        <fullName evidence="14">Voltage-gated potassium channel</fullName>
    </submittedName>
</protein>
<evidence type="ECO:0000256" key="1">
    <source>
        <dbReference type="ARBA" id="ARBA00004141"/>
    </source>
</evidence>
<keyword evidence="15" id="KW-1185">Reference proteome</keyword>
<dbReference type="PANTHER" id="PTHR11537:SF254">
    <property type="entry name" value="POTASSIUM VOLTAGE-GATED CHANNEL PROTEIN SHAB"/>
    <property type="match status" value="1"/>
</dbReference>
<evidence type="ECO:0000256" key="10">
    <source>
        <dbReference type="ARBA" id="ARBA00023136"/>
    </source>
</evidence>
<feature type="domain" description="Ion transport" evidence="13">
    <location>
        <begin position="29"/>
        <end position="238"/>
    </location>
</feature>
<comment type="caution">
    <text evidence="14">The sequence shown here is derived from an EMBL/GenBank/DDBJ whole genome shotgun (WGS) entry which is preliminary data.</text>
</comment>
<accession>A0A318KP19</accession>
<dbReference type="GO" id="GO:0005249">
    <property type="term" value="F:voltage-gated potassium channel activity"/>
    <property type="evidence" value="ECO:0007669"/>
    <property type="project" value="InterPro"/>
</dbReference>
<dbReference type="SUPFAM" id="SSF81324">
    <property type="entry name" value="Voltage-gated potassium channels"/>
    <property type="match status" value="1"/>
</dbReference>
<evidence type="ECO:0000256" key="6">
    <source>
        <dbReference type="ARBA" id="ARBA00022882"/>
    </source>
</evidence>
<evidence type="ECO:0000256" key="2">
    <source>
        <dbReference type="ARBA" id="ARBA00022448"/>
    </source>
</evidence>
<gene>
    <name evidence="14" type="ORF">DFR34_106135</name>
</gene>
<keyword evidence="10 12" id="KW-0472">Membrane</keyword>
<dbReference type="PANTHER" id="PTHR11537">
    <property type="entry name" value="VOLTAGE-GATED POTASSIUM CHANNEL"/>
    <property type="match status" value="1"/>
</dbReference>
<proteinExistence type="predicted"/>
<evidence type="ECO:0000256" key="8">
    <source>
        <dbReference type="ARBA" id="ARBA00022989"/>
    </source>
</evidence>
<keyword evidence="3" id="KW-0633">Potassium transport</keyword>
<organism evidence="14 15">
    <name type="scientific">Rivihabitans pingtungensis</name>
    <dbReference type="NCBI Taxonomy" id="1054498"/>
    <lineage>
        <taxon>Bacteria</taxon>
        <taxon>Pseudomonadati</taxon>
        <taxon>Pseudomonadota</taxon>
        <taxon>Betaproteobacteria</taxon>
        <taxon>Neisseriales</taxon>
        <taxon>Aquaspirillaceae</taxon>
        <taxon>Rivihabitans</taxon>
    </lineage>
</organism>
<dbReference type="Gene3D" id="1.20.120.350">
    <property type="entry name" value="Voltage-gated potassium channels. Chain C"/>
    <property type="match status" value="1"/>
</dbReference>
<feature type="transmembrane region" description="Helical" evidence="12">
    <location>
        <begin position="156"/>
        <end position="177"/>
    </location>
</feature>
<dbReference type="InterPro" id="IPR005821">
    <property type="entry name" value="Ion_trans_dom"/>
</dbReference>
<evidence type="ECO:0000256" key="5">
    <source>
        <dbReference type="ARBA" id="ARBA00022826"/>
    </source>
</evidence>
<dbReference type="RefSeq" id="WP_110390412.1">
    <property type="nucleotide sequence ID" value="NZ_QJKI01000006.1"/>
</dbReference>
<feature type="transmembrane region" description="Helical" evidence="12">
    <location>
        <begin position="94"/>
        <end position="119"/>
    </location>
</feature>
<evidence type="ECO:0000313" key="15">
    <source>
        <dbReference type="Proteomes" id="UP000247555"/>
    </source>
</evidence>
<keyword evidence="11 14" id="KW-0407">Ion channel</keyword>
<evidence type="ECO:0000256" key="3">
    <source>
        <dbReference type="ARBA" id="ARBA00022538"/>
    </source>
</evidence>
<dbReference type="EMBL" id="QJKI01000006">
    <property type="protein sequence ID" value="PXX79499.1"/>
    <property type="molecule type" value="Genomic_DNA"/>
</dbReference>
<comment type="subcellular location">
    <subcellularLocation>
        <location evidence="1">Membrane</location>
        <topology evidence="1">Multi-pass membrane protein</topology>
    </subcellularLocation>
</comment>
<evidence type="ECO:0000256" key="4">
    <source>
        <dbReference type="ARBA" id="ARBA00022692"/>
    </source>
</evidence>
<keyword evidence="8 12" id="KW-1133">Transmembrane helix</keyword>
<dbReference type="PRINTS" id="PR00169">
    <property type="entry name" value="KCHANNEL"/>
</dbReference>
<dbReference type="OrthoDB" id="9799090at2"/>
<sequence length="295" mass="32342">MSIPLPPARAAWRNRLYQIIFEADTPAGKAFDVGLIVCILVSVALVMLDSVQDIHTRFHQELWVAEWVVTVLFSAEYLARLLSAPRPWAYARSLFGVIDLLSILPTLLMLLFPELAYLLTIRALRLLRIFRIFKLGRYIAETQIILTALRQSRQKITVFLTAVCVLVVMMGSTLYVVEGPANGFTSIPKSMYWAIVTITTVGYGDIAPKTPLGQLVASLAMISGYAIIAVPTGIVSSELIRGERPRAPTRPVTCPHCLLEGHQDDARFCRACGAALLSAAPALSVAHKTQRSGPG</sequence>
<keyword evidence="7" id="KW-0630">Potassium</keyword>
<keyword evidence="2" id="KW-0813">Transport</keyword>
<dbReference type="Proteomes" id="UP000247555">
    <property type="component" value="Unassembled WGS sequence"/>
</dbReference>
<reference evidence="14 15" key="1">
    <citation type="submission" date="2018-05" db="EMBL/GenBank/DDBJ databases">
        <title>Genomic Encyclopedia of Type Strains, Phase IV (KMG-IV): sequencing the most valuable type-strain genomes for metagenomic binning, comparative biology and taxonomic classification.</title>
        <authorList>
            <person name="Goeker M."/>
        </authorList>
    </citation>
    <scope>NUCLEOTIDE SEQUENCE [LARGE SCALE GENOMIC DNA]</scope>
    <source>
        <strain evidence="14 15">DSM 29661</strain>
    </source>
</reference>
<dbReference type="InterPro" id="IPR028325">
    <property type="entry name" value="VG_K_chnl"/>
</dbReference>
<keyword evidence="4 12" id="KW-0812">Transmembrane</keyword>
<feature type="transmembrane region" description="Helical" evidence="12">
    <location>
        <begin position="215"/>
        <end position="236"/>
    </location>
</feature>
<evidence type="ECO:0000256" key="11">
    <source>
        <dbReference type="ARBA" id="ARBA00023303"/>
    </source>
</evidence>
<dbReference type="Pfam" id="PF00520">
    <property type="entry name" value="Ion_trans"/>
    <property type="match status" value="1"/>
</dbReference>
<evidence type="ECO:0000313" key="14">
    <source>
        <dbReference type="EMBL" id="PXX79499.1"/>
    </source>
</evidence>
<evidence type="ECO:0000256" key="12">
    <source>
        <dbReference type="SAM" id="Phobius"/>
    </source>
</evidence>
<dbReference type="InterPro" id="IPR027359">
    <property type="entry name" value="Volt_channel_dom_sf"/>
</dbReference>
<dbReference type="AlphaFoldDB" id="A0A318KP19"/>
<dbReference type="GO" id="GO:0001508">
    <property type="term" value="P:action potential"/>
    <property type="evidence" value="ECO:0007669"/>
    <property type="project" value="TreeGrafter"/>
</dbReference>
<keyword evidence="6" id="KW-0851">Voltage-gated channel</keyword>
<keyword evidence="5" id="KW-0631">Potassium channel</keyword>
<dbReference type="Gene3D" id="1.10.287.70">
    <property type="match status" value="1"/>
</dbReference>
<keyword evidence="9" id="KW-0406">Ion transport</keyword>
<dbReference type="GO" id="GO:0008076">
    <property type="term" value="C:voltage-gated potassium channel complex"/>
    <property type="evidence" value="ECO:0007669"/>
    <property type="project" value="InterPro"/>
</dbReference>
<evidence type="ECO:0000256" key="9">
    <source>
        <dbReference type="ARBA" id="ARBA00023065"/>
    </source>
</evidence>
<evidence type="ECO:0000259" key="13">
    <source>
        <dbReference type="Pfam" id="PF00520"/>
    </source>
</evidence>
<feature type="transmembrane region" description="Helical" evidence="12">
    <location>
        <begin position="63"/>
        <end position="82"/>
    </location>
</feature>